<feature type="region of interest" description="Disordered" evidence="1">
    <location>
        <begin position="1191"/>
        <end position="1232"/>
    </location>
</feature>
<feature type="domain" description="Schizont-infected cell agglutination C-terminal" evidence="3">
    <location>
        <begin position="1074"/>
        <end position="1176"/>
    </location>
</feature>
<organism evidence="4 5">
    <name type="scientific">Plasmodium fragile</name>
    <dbReference type="NCBI Taxonomy" id="5857"/>
    <lineage>
        <taxon>Eukaryota</taxon>
        <taxon>Sar</taxon>
        <taxon>Alveolata</taxon>
        <taxon>Apicomplexa</taxon>
        <taxon>Aconoidasida</taxon>
        <taxon>Haemosporida</taxon>
        <taxon>Plasmodiidae</taxon>
        <taxon>Plasmodium</taxon>
        <taxon>Plasmodium (Plasmodium)</taxon>
    </lineage>
</organism>
<accession>A0A0D9QCZ1</accession>
<feature type="compositionally biased region" description="Low complexity" evidence="1">
    <location>
        <begin position="932"/>
        <end position="943"/>
    </location>
</feature>
<feature type="transmembrane region" description="Helical" evidence="2">
    <location>
        <begin position="1057"/>
        <end position="1078"/>
    </location>
</feature>
<evidence type="ECO:0000313" key="5">
    <source>
        <dbReference type="Proteomes" id="UP000054561"/>
    </source>
</evidence>
<proteinExistence type="predicted"/>
<protein>
    <recommendedName>
        <fullName evidence="3">Schizont-infected cell agglutination C-terminal domain-containing protein</fullName>
    </recommendedName>
</protein>
<keyword evidence="2" id="KW-0472">Membrane</keyword>
<feature type="compositionally biased region" description="Low complexity" evidence="1">
    <location>
        <begin position="722"/>
        <end position="741"/>
    </location>
</feature>
<dbReference type="OrthoDB" id="375150at2759"/>
<keyword evidence="5" id="KW-1185">Reference proteome</keyword>
<feature type="compositionally biased region" description="Gly residues" evidence="1">
    <location>
        <begin position="742"/>
        <end position="752"/>
    </location>
</feature>
<feature type="compositionally biased region" description="Pro residues" evidence="1">
    <location>
        <begin position="764"/>
        <end position="776"/>
    </location>
</feature>
<dbReference type="EMBL" id="KQ001774">
    <property type="protein sequence ID" value="KJP84925.1"/>
    <property type="molecule type" value="Genomic_DNA"/>
</dbReference>
<dbReference type="InterPro" id="IPR024288">
    <property type="entry name" value="SICA_C"/>
</dbReference>
<gene>
    <name evidence="4" type="ORF">AK88_05445</name>
</gene>
<dbReference type="VEuPathDB" id="PlasmoDB:AK88_05445"/>
<feature type="region of interest" description="Disordered" evidence="1">
    <location>
        <begin position="274"/>
        <end position="405"/>
    </location>
</feature>
<dbReference type="RefSeq" id="XP_012338470.1">
    <property type="nucleotide sequence ID" value="XM_012483047.1"/>
</dbReference>
<evidence type="ECO:0000313" key="4">
    <source>
        <dbReference type="EMBL" id="KJP84925.1"/>
    </source>
</evidence>
<feature type="compositionally biased region" description="Low complexity" evidence="1">
    <location>
        <begin position="778"/>
        <end position="794"/>
    </location>
</feature>
<reference evidence="4 5" key="1">
    <citation type="submission" date="2014-03" db="EMBL/GenBank/DDBJ databases">
        <title>The Genome Sequence of Plasmodium fragile nilgiri.</title>
        <authorList>
            <consortium name="The Broad Institute Genomics Platform"/>
            <consortium name="The Broad Institute Genome Sequencing Center for Infectious Disease"/>
            <person name="Neafsey D."/>
            <person name="Duraisingh M."/>
            <person name="Young S.K."/>
            <person name="Zeng Q."/>
            <person name="Gargeya S."/>
            <person name="Abouelleil A."/>
            <person name="Alvarado L."/>
            <person name="Chapman S.B."/>
            <person name="Gainer-Dewar J."/>
            <person name="Goldberg J."/>
            <person name="Griggs A."/>
            <person name="Gujja S."/>
            <person name="Hansen M."/>
            <person name="Howarth C."/>
            <person name="Imamovic A."/>
            <person name="Larimer J."/>
            <person name="Pearson M."/>
            <person name="Poon T.W."/>
            <person name="Priest M."/>
            <person name="Roberts A."/>
            <person name="Saif S."/>
            <person name="Shea T."/>
            <person name="Sykes S."/>
            <person name="Wortman J."/>
            <person name="Nusbaum C."/>
            <person name="Birren B."/>
        </authorList>
    </citation>
    <scope>NUCLEOTIDE SEQUENCE [LARGE SCALE GENOMIC DNA]</scope>
    <source>
        <strain evidence="5">nilgiri</strain>
    </source>
</reference>
<dbReference type="GeneID" id="24270759"/>
<feature type="compositionally biased region" description="Pro residues" evidence="1">
    <location>
        <begin position="951"/>
        <end position="962"/>
    </location>
</feature>
<feature type="compositionally biased region" description="Polar residues" evidence="1">
    <location>
        <begin position="1191"/>
        <end position="1213"/>
    </location>
</feature>
<evidence type="ECO:0000259" key="3">
    <source>
        <dbReference type="Pfam" id="PF12879"/>
    </source>
</evidence>
<feature type="region of interest" description="Disordered" evidence="1">
    <location>
        <begin position="885"/>
        <end position="988"/>
    </location>
</feature>
<feature type="compositionally biased region" description="Pro residues" evidence="1">
    <location>
        <begin position="351"/>
        <end position="364"/>
    </location>
</feature>
<keyword evidence="2" id="KW-1133">Transmembrane helix</keyword>
<feature type="region of interest" description="Disordered" evidence="1">
    <location>
        <begin position="1012"/>
        <end position="1041"/>
    </location>
</feature>
<feature type="compositionally biased region" description="Polar residues" evidence="1">
    <location>
        <begin position="893"/>
        <end position="902"/>
    </location>
</feature>
<feature type="compositionally biased region" description="Polar residues" evidence="1">
    <location>
        <begin position="842"/>
        <end position="864"/>
    </location>
</feature>
<name>A0A0D9QCZ1_PLAFR</name>
<dbReference type="Proteomes" id="UP000054561">
    <property type="component" value="Unassembled WGS sequence"/>
</dbReference>
<evidence type="ECO:0000256" key="1">
    <source>
        <dbReference type="SAM" id="MobiDB-lite"/>
    </source>
</evidence>
<feature type="region of interest" description="Disordered" evidence="1">
    <location>
        <begin position="709"/>
        <end position="864"/>
    </location>
</feature>
<feature type="compositionally biased region" description="Low complexity" evidence="1">
    <location>
        <begin position="365"/>
        <end position="391"/>
    </location>
</feature>
<evidence type="ECO:0000256" key="2">
    <source>
        <dbReference type="SAM" id="Phobius"/>
    </source>
</evidence>
<feature type="compositionally biased region" description="Basic and acidic residues" evidence="1">
    <location>
        <begin position="1214"/>
        <end position="1228"/>
    </location>
</feature>
<keyword evidence="2" id="KW-0812">Transmembrane</keyword>
<dbReference type="Pfam" id="PF12879">
    <property type="entry name" value="SICA_C"/>
    <property type="match status" value="1"/>
</dbReference>
<sequence>MYVSAFIHVHVVERVTSYVQDHSAVGGEYRCLRESENPCSQVDKGNVNTKSNFTHIYELFHLQNRIYRDVDDIFTEVTTVISRRNGWNSGICGELYSGADDRLCISRCEVLGQIYGNSSDHRDIIEKVRGKLQQGATILRGPIEPALCEERDYGKFIFGSGIIGQHIGDRLQEWKKGSVIGKATSGHGATAKCRWQDTETKNEQQPESTKQCIATVQAAKHDEDTKELMELIDVNITAPSMHLKRLIQQSLEPRTRCTMREKIRKNVQEKVWDIGETVRTGKPRTKGTSNTLDPASNPRRPRPGIGPGRKPKPPLKESKPSKPKSQPSAPKDRKTAQSIPSAGGSGDGPQAPKPAPAKPAPPAKPVAAKPPDSGTKKTVTTTTGGAMTTTSSGGGGKGGTPSTAVAVGGQHENGNMANPQDKECTGERIVQQGRNAVYVVPPRDDNAWNKWKQVLQAFTEYMQDHNDLNEAYGANCYNTGWNDFGKGNDSHTQQRVADVVRCRVMSVAWAFANGWGHSASANTDGVDITPEEKDMFRCEVVNIFGHLLKEKYCSEQKGYKRGVEYSRIAFRDMKSAGINGVGAINGPVIEGRCTACGYQGHERWAHAINLKVVEWLMHHGEIMNEIAQMEQAMPCTERWTDYIKQIDHPHNPIKDGNTEGRTLKERLSEEGQRKIQDAEQQLEGAVTKIIENVAKDTDDILQQAQEAFQDVPKNAHKDATETTPGAKPMATTPATPKPVAGGTPGQGTGTGGDVARKDDDEQPPARPPPPPPPEPARPAENTGAPGDAGPAGPQGETGAKGEPGPTGPKEDHASGADAGPAPDSKEPRQPGSSAVEDYKSICEQTDSGPQSTTVISSGASSVSITPVNYNYGAEAPCKILQELAKQEERAKSTPKTVENTKNATRDRAPSGETNVQGDTVPAGTVDGNPQEAAKAASPTTPAPAEEKAKEPPPPSAPAPGPTPSTGTATDGTKPPTHDGDPDANDVADGIKNTADFGFGLDLNPLKAKGDLGGSYGLGTPQGPRGVPPSPKADSSNVPPALDAPTLTWEDLIPYTPAIIPAVVGIGIIAFFLWKYFAFLGHKRRRTYRTVRDIPSPPLDEEILDHLQRGELPPPDYGYTMVRARRRDKFADRRRRHPRVHKRTIIELHLEVLNECEATEWENVKDEYWQIVVEEFSRDLAQDLMRDGKGYSSSLDAPSTNQGYPGINVSSTLDRPTDIERTDPCRPNEQDPDAWNCMETKQLATGPCAPHEHDPDPWSCMENIQLETHPCPPHDPDPWSCMETIQLAPGPCAPHAHDPDRCSSMQHIQLATDRSAPNEDDRWNCMENIPLATDPSPPNEHDPWKCMETIQLHDDQHRPFDHGDETLDCIHWINWIDRNKYFLRECTTQTRFLQLKADWKQYYQQHATNDAFGVNRKAATMDSKKHAWKEWVAKQHRQMRMYNAEAWFQRLLNTVVEETQSHKGEVPGVETDVEVENVMAAEDMLRVRDLPRSQPLHKQPYMKKPLTAQTWILILALIIEACELENSMHDRELYVDALLQNM</sequence>